<dbReference type="AlphaFoldDB" id="A0A4C1V1W4"/>
<keyword evidence="2" id="KW-1185">Reference proteome</keyword>
<reference evidence="1 2" key="1">
    <citation type="journal article" date="2019" name="Commun. Biol.">
        <title>The bagworm genome reveals a unique fibroin gene that provides high tensile strength.</title>
        <authorList>
            <person name="Kono N."/>
            <person name="Nakamura H."/>
            <person name="Ohtoshi R."/>
            <person name="Tomita M."/>
            <person name="Numata K."/>
            <person name="Arakawa K."/>
        </authorList>
    </citation>
    <scope>NUCLEOTIDE SEQUENCE [LARGE SCALE GENOMIC DNA]</scope>
</reference>
<name>A0A4C1V1W4_EUMVA</name>
<accession>A0A4C1V1W4</accession>
<dbReference type="Proteomes" id="UP000299102">
    <property type="component" value="Unassembled WGS sequence"/>
</dbReference>
<proteinExistence type="predicted"/>
<sequence>MRIREGEANLIVNGGLHTARHCMSQTSVISTRHIVCCHLVFDSNRDLTCFDSGAGLALVPVRYRSTTDCDPLDFCEVRKRRHTIRQFRKPRYGISKISKLFARSIKNLWADYENAMLLKFLDTFVCARTGTAAWKFERIANKMRSDCCYSYRARVLRVIAPRAVNTHDVIAPRVNQVNCRAADGDIVSLRLDAGSCTGC</sequence>
<protein>
    <submittedName>
        <fullName evidence="1">Uncharacterized protein</fullName>
    </submittedName>
</protein>
<evidence type="ECO:0000313" key="2">
    <source>
        <dbReference type="Proteomes" id="UP000299102"/>
    </source>
</evidence>
<gene>
    <name evidence="1" type="ORF">EVAR_18934_1</name>
</gene>
<dbReference type="EMBL" id="BGZK01000264">
    <property type="protein sequence ID" value="GBP32781.1"/>
    <property type="molecule type" value="Genomic_DNA"/>
</dbReference>
<comment type="caution">
    <text evidence="1">The sequence shown here is derived from an EMBL/GenBank/DDBJ whole genome shotgun (WGS) entry which is preliminary data.</text>
</comment>
<evidence type="ECO:0000313" key="1">
    <source>
        <dbReference type="EMBL" id="GBP32781.1"/>
    </source>
</evidence>
<organism evidence="1 2">
    <name type="scientific">Eumeta variegata</name>
    <name type="common">Bagworm moth</name>
    <name type="synonym">Eumeta japonica</name>
    <dbReference type="NCBI Taxonomy" id="151549"/>
    <lineage>
        <taxon>Eukaryota</taxon>
        <taxon>Metazoa</taxon>
        <taxon>Ecdysozoa</taxon>
        <taxon>Arthropoda</taxon>
        <taxon>Hexapoda</taxon>
        <taxon>Insecta</taxon>
        <taxon>Pterygota</taxon>
        <taxon>Neoptera</taxon>
        <taxon>Endopterygota</taxon>
        <taxon>Lepidoptera</taxon>
        <taxon>Glossata</taxon>
        <taxon>Ditrysia</taxon>
        <taxon>Tineoidea</taxon>
        <taxon>Psychidae</taxon>
        <taxon>Oiketicinae</taxon>
        <taxon>Eumeta</taxon>
    </lineage>
</organism>